<evidence type="ECO:0000256" key="3">
    <source>
        <dbReference type="ARBA" id="ARBA00022898"/>
    </source>
</evidence>
<dbReference type="CDD" id="cd01562">
    <property type="entry name" value="Thr-dehyd"/>
    <property type="match status" value="1"/>
</dbReference>
<protein>
    <submittedName>
        <fullName evidence="6">Serine dehydratase</fullName>
    </submittedName>
</protein>
<keyword evidence="4" id="KW-0456">Lyase</keyword>
<evidence type="ECO:0000256" key="4">
    <source>
        <dbReference type="ARBA" id="ARBA00023239"/>
    </source>
</evidence>
<feature type="domain" description="Tryptophan synthase beta chain-like PALP" evidence="5">
    <location>
        <begin position="16"/>
        <end position="303"/>
    </location>
</feature>
<dbReference type="Proteomes" id="UP000182510">
    <property type="component" value="Chromosome"/>
</dbReference>
<dbReference type="GO" id="GO:0018114">
    <property type="term" value="F:threonine racemase activity"/>
    <property type="evidence" value="ECO:0007669"/>
    <property type="project" value="TreeGrafter"/>
</dbReference>
<dbReference type="Gene3D" id="3.40.50.1100">
    <property type="match status" value="2"/>
</dbReference>
<dbReference type="AlphaFoldDB" id="A0A1L3J5B2"/>
<dbReference type="GO" id="GO:0000287">
    <property type="term" value="F:magnesium ion binding"/>
    <property type="evidence" value="ECO:0007669"/>
    <property type="project" value="TreeGrafter"/>
</dbReference>
<name>A0A1L3J5B2_9FLAO</name>
<accession>A0A1L3J5B2</accession>
<dbReference type="GO" id="GO:0030378">
    <property type="term" value="F:serine racemase activity"/>
    <property type="evidence" value="ECO:0007669"/>
    <property type="project" value="TreeGrafter"/>
</dbReference>
<reference evidence="6 7" key="1">
    <citation type="submission" date="2016-11" db="EMBL/GenBank/DDBJ databases">
        <title>Gramella sp. LPB0144 isolated from marine environment.</title>
        <authorList>
            <person name="Kim E."/>
            <person name="Yi H."/>
        </authorList>
    </citation>
    <scope>NUCLEOTIDE SEQUENCE [LARGE SCALE GENOMIC DNA]</scope>
    <source>
        <strain evidence="6 7">LPB0144</strain>
    </source>
</reference>
<dbReference type="Pfam" id="PF00291">
    <property type="entry name" value="PALP"/>
    <property type="match status" value="1"/>
</dbReference>
<keyword evidence="7" id="KW-1185">Reference proteome</keyword>
<evidence type="ECO:0000259" key="5">
    <source>
        <dbReference type="Pfam" id="PF00291"/>
    </source>
</evidence>
<evidence type="ECO:0000313" key="7">
    <source>
        <dbReference type="Proteomes" id="UP000182510"/>
    </source>
</evidence>
<comment type="cofactor">
    <cofactor evidence="1">
        <name>pyridoxal 5'-phosphate</name>
        <dbReference type="ChEBI" id="CHEBI:597326"/>
    </cofactor>
</comment>
<dbReference type="EMBL" id="CP018153">
    <property type="protein sequence ID" value="APG60292.1"/>
    <property type="molecule type" value="Genomic_DNA"/>
</dbReference>
<sequence length="316" mass="34254">MEYNKQQLEQVLYDIEPYTHRTPVLKSRLINEISGSDIWFKCENFQRMGAFKMRGAANAILNLSKEQQDKGVVTHSSGNFAQALSLAAKSLGVPAYIVMPDSAPEVKKAAVRTYGGKITECPSTLKDREDAANQIQQQTGATFIHPSNDTNVILGQGTAAIELLQEQPDLDFIITPVGGGGLIAGTALAAKFFGRNCKCVGAEPLEADDAWRSMQSGNIESNSSANTIADGLKTQLGDLNFPIILEDVDDIIRVTEAEIKSAMKLIWERMKIVIEPSSAVALAAVLKESQLFKGKKLGIIISGGNVDLKKLQEMIS</sequence>
<dbReference type="OrthoDB" id="9811476at2"/>
<dbReference type="GO" id="GO:0030170">
    <property type="term" value="F:pyridoxal phosphate binding"/>
    <property type="evidence" value="ECO:0007669"/>
    <property type="project" value="TreeGrafter"/>
</dbReference>
<dbReference type="RefSeq" id="WP_072552938.1">
    <property type="nucleotide sequence ID" value="NZ_CP018153.1"/>
</dbReference>
<dbReference type="SUPFAM" id="SSF53686">
    <property type="entry name" value="Tryptophan synthase beta subunit-like PLP-dependent enzymes"/>
    <property type="match status" value="1"/>
</dbReference>
<dbReference type="GO" id="GO:0003941">
    <property type="term" value="F:L-serine ammonia-lyase activity"/>
    <property type="evidence" value="ECO:0007669"/>
    <property type="project" value="TreeGrafter"/>
</dbReference>
<dbReference type="GO" id="GO:0005524">
    <property type="term" value="F:ATP binding"/>
    <property type="evidence" value="ECO:0007669"/>
    <property type="project" value="TreeGrafter"/>
</dbReference>
<dbReference type="InterPro" id="IPR001926">
    <property type="entry name" value="TrpB-like_PALP"/>
</dbReference>
<dbReference type="PANTHER" id="PTHR43050:SF1">
    <property type="entry name" value="SERINE RACEMASE"/>
    <property type="match status" value="1"/>
</dbReference>
<dbReference type="FunFam" id="3.40.50.1100:FF:000007">
    <property type="entry name" value="L-threonine dehydratase catabolic TdcB"/>
    <property type="match status" value="1"/>
</dbReference>
<evidence type="ECO:0000256" key="1">
    <source>
        <dbReference type="ARBA" id="ARBA00001933"/>
    </source>
</evidence>
<organism evidence="6 7">
    <name type="scientific">Christiangramia salexigens</name>
    <dbReference type="NCBI Taxonomy" id="1913577"/>
    <lineage>
        <taxon>Bacteria</taxon>
        <taxon>Pseudomonadati</taxon>
        <taxon>Bacteroidota</taxon>
        <taxon>Flavobacteriia</taxon>
        <taxon>Flavobacteriales</taxon>
        <taxon>Flavobacteriaceae</taxon>
        <taxon>Christiangramia</taxon>
    </lineage>
</organism>
<keyword evidence="3" id="KW-0663">Pyridoxal phosphate</keyword>
<dbReference type="KEGG" id="grl:LPB144_07670"/>
<comment type="similarity">
    <text evidence="2">Belongs to the serine/threonine dehydratase family.</text>
</comment>
<dbReference type="InterPro" id="IPR036052">
    <property type="entry name" value="TrpB-like_PALP_sf"/>
</dbReference>
<proteinExistence type="inferred from homology"/>
<dbReference type="PANTHER" id="PTHR43050">
    <property type="entry name" value="SERINE / THREONINE RACEMASE FAMILY MEMBER"/>
    <property type="match status" value="1"/>
</dbReference>
<gene>
    <name evidence="6" type="ORF">LPB144_07670</name>
</gene>
<evidence type="ECO:0000313" key="6">
    <source>
        <dbReference type="EMBL" id="APG60292.1"/>
    </source>
</evidence>
<dbReference type="GO" id="GO:0070179">
    <property type="term" value="P:D-serine biosynthetic process"/>
    <property type="evidence" value="ECO:0007669"/>
    <property type="project" value="TreeGrafter"/>
</dbReference>
<dbReference type="STRING" id="1913577.LPB144_07670"/>
<evidence type="ECO:0000256" key="2">
    <source>
        <dbReference type="ARBA" id="ARBA00010869"/>
    </source>
</evidence>